<feature type="transmembrane region" description="Helical" evidence="1">
    <location>
        <begin position="80"/>
        <end position="99"/>
    </location>
</feature>
<evidence type="ECO:0000313" key="3">
    <source>
        <dbReference type="Proteomes" id="UP000595895"/>
    </source>
</evidence>
<keyword evidence="1" id="KW-0472">Membrane</keyword>
<dbReference type="Proteomes" id="UP000595895">
    <property type="component" value="Chromosome"/>
</dbReference>
<feature type="transmembrane region" description="Helical" evidence="1">
    <location>
        <begin position="56"/>
        <end position="74"/>
    </location>
</feature>
<reference evidence="2 3" key="1">
    <citation type="submission" date="2020-12" db="EMBL/GenBank/DDBJ databases">
        <authorList>
            <person name="Zhou J."/>
        </authorList>
    </citation>
    <scope>NUCLEOTIDE SEQUENCE [LARGE SCALE GENOMIC DNA]</scope>
    <source>
        <strain evidence="2 3">CCUG 61299</strain>
    </source>
</reference>
<dbReference type="KEGG" id="awe:JG540_09975"/>
<dbReference type="EMBL" id="CP066802">
    <property type="protein sequence ID" value="QQM67304.1"/>
    <property type="molecule type" value="Genomic_DNA"/>
</dbReference>
<accession>A0A7T7S2D1</accession>
<protein>
    <submittedName>
        <fullName evidence="2">Uncharacterized protein</fullName>
    </submittedName>
</protein>
<proteinExistence type="predicted"/>
<keyword evidence="1" id="KW-0812">Transmembrane</keyword>
<gene>
    <name evidence="2" type="ORF">JG540_09975</name>
</gene>
<keyword evidence="3" id="KW-1185">Reference proteome</keyword>
<evidence type="ECO:0000313" key="2">
    <source>
        <dbReference type="EMBL" id="QQM67304.1"/>
    </source>
</evidence>
<evidence type="ECO:0000256" key="1">
    <source>
        <dbReference type="SAM" id="Phobius"/>
    </source>
</evidence>
<dbReference type="RefSeq" id="WP_200275768.1">
    <property type="nucleotide sequence ID" value="NZ_CP066802.1"/>
</dbReference>
<dbReference type="AlphaFoldDB" id="A0A7T7S2D1"/>
<sequence length="131" mass="13952">MSLTTAVHICLGLVAAGVLAALSLLVSRRYHRSTGLGEDLPDDELVRFFSSLSRSTLVITLCSMVAIVLLAVTAPILETVQITICVVTIAAVEVLLGWLSGKAACCAKIARQRRLEIGGSRWESLMATGRL</sequence>
<organism evidence="2 3">
    <name type="scientific">Actinomyces weissii</name>
    <dbReference type="NCBI Taxonomy" id="675090"/>
    <lineage>
        <taxon>Bacteria</taxon>
        <taxon>Bacillati</taxon>
        <taxon>Actinomycetota</taxon>
        <taxon>Actinomycetes</taxon>
        <taxon>Actinomycetales</taxon>
        <taxon>Actinomycetaceae</taxon>
        <taxon>Actinomyces</taxon>
    </lineage>
</organism>
<feature type="transmembrane region" description="Helical" evidence="1">
    <location>
        <begin position="6"/>
        <end position="26"/>
    </location>
</feature>
<keyword evidence="1" id="KW-1133">Transmembrane helix</keyword>
<name>A0A7T7S2D1_9ACTO</name>